<reference evidence="2" key="1">
    <citation type="submission" date="2021-06" db="EMBL/GenBank/DDBJ databases">
        <authorList>
            <person name="Hodson N. C."/>
            <person name="Mongue J. A."/>
            <person name="Jaron S. K."/>
        </authorList>
    </citation>
    <scope>NUCLEOTIDE SEQUENCE</scope>
</reference>
<keyword evidence="3" id="KW-1185">Reference proteome</keyword>
<dbReference type="SMART" id="SM00320">
    <property type="entry name" value="WD40"/>
    <property type="match status" value="3"/>
</dbReference>
<feature type="repeat" description="WD" evidence="1">
    <location>
        <begin position="268"/>
        <end position="309"/>
    </location>
</feature>
<name>A0A8J2Q261_9HEXA</name>
<dbReference type="OrthoDB" id="427795at2759"/>
<dbReference type="PANTHER" id="PTHR46202:SF1">
    <property type="entry name" value="DNA EXCISION REPAIR PROTEIN ERCC-8"/>
    <property type="match status" value="1"/>
</dbReference>
<dbReference type="PANTHER" id="PTHR46202">
    <property type="entry name" value="DNA EXCISION REPAIR PROTEIN ERCC-8"/>
    <property type="match status" value="1"/>
</dbReference>
<evidence type="ECO:0000313" key="3">
    <source>
        <dbReference type="Proteomes" id="UP000708208"/>
    </source>
</evidence>
<evidence type="ECO:0000256" key="1">
    <source>
        <dbReference type="PROSITE-ProRule" id="PRU00221"/>
    </source>
</evidence>
<evidence type="ECO:0008006" key="4">
    <source>
        <dbReference type="Google" id="ProtNLM"/>
    </source>
</evidence>
<gene>
    <name evidence="2" type="ORF">AFUS01_LOCUS46784</name>
</gene>
<dbReference type="PROSITE" id="PS50082">
    <property type="entry name" value="WD_REPEATS_2"/>
    <property type="match status" value="2"/>
</dbReference>
<organism evidence="2 3">
    <name type="scientific">Allacma fusca</name>
    <dbReference type="NCBI Taxonomy" id="39272"/>
    <lineage>
        <taxon>Eukaryota</taxon>
        <taxon>Metazoa</taxon>
        <taxon>Ecdysozoa</taxon>
        <taxon>Arthropoda</taxon>
        <taxon>Hexapoda</taxon>
        <taxon>Collembola</taxon>
        <taxon>Symphypleona</taxon>
        <taxon>Sminthuridae</taxon>
        <taxon>Allacma</taxon>
    </lineage>
</organism>
<dbReference type="InterPro" id="IPR001680">
    <property type="entry name" value="WD40_rpt"/>
</dbReference>
<protein>
    <recommendedName>
        <fullName evidence="4">Transducin/WD40 repeat-like superfamily protein</fullName>
    </recommendedName>
</protein>
<dbReference type="InterPro" id="IPR042238">
    <property type="entry name" value="Rad28/ERCC8/Ckn1/ATCSA-1"/>
</dbReference>
<dbReference type="AlphaFoldDB" id="A0A8J2Q261"/>
<dbReference type="GO" id="GO:0000109">
    <property type="term" value="C:nucleotide-excision repair complex"/>
    <property type="evidence" value="ECO:0007669"/>
    <property type="project" value="TreeGrafter"/>
</dbReference>
<sequence length="428" mass="48029">MSLVPCVTIRIKFQKHQDTMLKNFNKMCTGEMSPTIFKNELAFRRVASMELFQSFDLEGSLCSFAIDSTGTYLLGGEQDGRVVLFDLAKMNKSVNCDGEINLVKAYPNKPCPSPLDVKWFPTNPGMFSTLSCGILKFFDANSDSDDPIDRVNTASQSKYGWPFSLYKHHPWNSASVIGMSGNEIRMYDLKVGAFVQTLTLPSNAEHFTHFTLSRRSPTVLAASVVSKSASGDSYIYEYDGRNWSQVLKSYVAEGPHVAKHSRKRSDSKYAHSRSVSYMDYSSDSRYLFSHSIDGVVKKWCTDSGKCLSESRVPGKILYNPNLTSMAVTETSPTVAIVPRKNSMYLMDLDNNSLLRQLKGHMSQITDVKYDPVFNRIFSVAKEHMLLIWESKGSAHHDREALSATPRILTTSKLFDSDSDDSEPPTDYT</sequence>
<feature type="repeat" description="WD" evidence="1">
    <location>
        <begin position="357"/>
        <end position="389"/>
    </location>
</feature>
<dbReference type="GO" id="GO:0043161">
    <property type="term" value="P:proteasome-mediated ubiquitin-dependent protein catabolic process"/>
    <property type="evidence" value="ECO:0007669"/>
    <property type="project" value="TreeGrafter"/>
</dbReference>
<dbReference type="GO" id="GO:0031464">
    <property type="term" value="C:Cul4A-RING E3 ubiquitin ligase complex"/>
    <property type="evidence" value="ECO:0007669"/>
    <property type="project" value="TreeGrafter"/>
</dbReference>
<keyword evidence="1" id="KW-0853">WD repeat</keyword>
<dbReference type="Pfam" id="PF00400">
    <property type="entry name" value="WD40"/>
    <property type="match status" value="1"/>
</dbReference>
<dbReference type="EMBL" id="CAJVCH010571517">
    <property type="protein sequence ID" value="CAG7837717.1"/>
    <property type="molecule type" value="Genomic_DNA"/>
</dbReference>
<dbReference type="GO" id="GO:0006283">
    <property type="term" value="P:transcription-coupled nucleotide-excision repair"/>
    <property type="evidence" value="ECO:0007669"/>
    <property type="project" value="InterPro"/>
</dbReference>
<proteinExistence type="predicted"/>
<evidence type="ECO:0000313" key="2">
    <source>
        <dbReference type="EMBL" id="CAG7837717.1"/>
    </source>
</evidence>
<dbReference type="Proteomes" id="UP000708208">
    <property type="component" value="Unassembled WGS sequence"/>
</dbReference>
<dbReference type="GO" id="GO:0000209">
    <property type="term" value="P:protein polyubiquitination"/>
    <property type="evidence" value="ECO:0007669"/>
    <property type="project" value="TreeGrafter"/>
</dbReference>
<comment type="caution">
    <text evidence="2">The sequence shown here is derived from an EMBL/GenBank/DDBJ whole genome shotgun (WGS) entry which is preliminary data.</text>
</comment>
<accession>A0A8J2Q261</accession>